<dbReference type="Gene3D" id="3.30.70.370">
    <property type="match status" value="1"/>
</dbReference>
<dbReference type="CDD" id="cd18026">
    <property type="entry name" value="DEXHc_POLQ-like"/>
    <property type="match status" value="1"/>
</dbReference>
<protein>
    <submittedName>
        <fullName evidence="10">Helicase POLQ-like protein</fullName>
    </submittedName>
</protein>
<dbReference type="SUPFAM" id="SSF46785">
    <property type="entry name" value="Winged helix' DNA-binding domain"/>
    <property type="match status" value="1"/>
</dbReference>
<dbReference type="InterPro" id="IPR001098">
    <property type="entry name" value="DNA-dir_DNA_pol_A_palm_dom"/>
</dbReference>
<evidence type="ECO:0000256" key="5">
    <source>
        <dbReference type="ARBA" id="ARBA00023204"/>
    </source>
</evidence>
<dbReference type="Gene3D" id="3.40.50.300">
    <property type="entry name" value="P-loop containing nucleotide triphosphate hydrolases"/>
    <property type="match status" value="2"/>
</dbReference>
<evidence type="ECO:0000256" key="2">
    <source>
        <dbReference type="ARBA" id="ARBA00022741"/>
    </source>
</evidence>
<dbReference type="Proteomes" id="UP000078542">
    <property type="component" value="Unassembled WGS sequence"/>
</dbReference>
<evidence type="ECO:0000256" key="6">
    <source>
        <dbReference type="ARBA" id="ARBA00023242"/>
    </source>
</evidence>
<evidence type="ECO:0000313" key="10">
    <source>
        <dbReference type="EMBL" id="KYM98348.1"/>
    </source>
</evidence>
<dbReference type="PANTHER" id="PTHR10133:SF62">
    <property type="entry name" value="DNA POLYMERASE THETA"/>
    <property type="match status" value="1"/>
</dbReference>
<dbReference type="SMART" id="SM00482">
    <property type="entry name" value="POLAc"/>
    <property type="match status" value="1"/>
</dbReference>
<dbReference type="Pfam" id="PF00270">
    <property type="entry name" value="DEAD"/>
    <property type="match status" value="1"/>
</dbReference>
<keyword evidence="11" id="KW-1185">Reference proteome</keyword>
<dbReference type="Pfam" id="PF00271">
    <property type="entry name" value="Helicase_C"/>
    <property type="match status" value="1"/>
</dbReference>
<dbReference type="FunFam" id="1.10.150.20:FF:000002">
    <property type="entry name" value="DNA polymerase I"/>
    <property type="match status" value="1"/>
</dbReference>
<dbReference type="PANTHER" id="PTHR10133">
    <property type="entry name" value="DNA POLYMERASE I"/>
    <property type="match status" value="1"/>
</dbReference>
<proteinExistence type="predicted"/>
<feature type="domain" description="Helicase ATP-binding" evidence="8">
    <location>
        <begin position="271"/>
        <end position="445"/>
    </location>
</feature>
<dbReference type="GO" id="GO:0006261">
    <property type="term" value="P:DNA-templated DNA replication"/>
    <property type="evidence" value="ECO:0007669"/>
    <property type="project" value="InterPro"/>
</dbReference>
<evidence type="ECO:0000259" key="8">
    <source>
        <dbReference type="PROSITE" id="PS51192"/>
    </source>
</evidence>
<evidence type="ECO:0000259" key="9">
    <source>
        <dbReference type="PROSITE" id="PS51194"/>
    </source>
</evidence>
<dbReference type="InterPro" id="IPR046931">
    <property type="entry name" value="HTH_61"/>
</dbReference>
<accession>A0A151ID78</accession>
<evidence type="ECO:0000313" key="11">
    <source>
        <dbReference type="Proteomes" id="UP000078542"/>
    </source>
</evidence>
<dbReference type="GO" id="GO:0005634">
    <property type="term" value="C:nucleus"/>
    <property type="evidence" value="ECO:0007669"/>
    <property type="project" value="UniProtKB-SubCell"/>
</dbReference>
<dbReference type="SMART" id="SM00487">
    <property type="entry name" value="DEXDc"/>
    <property type="match status" value="1"/>
</dbReference>
<dbReference type="Gene3D" id="1.10.150.20">
    <property type="entry name" value="5' to 3' exonuclease, C-terminal subdomain"/>
    <property type="match status" value="1"/>
</dbReference>
<sequence length="2219" mass="251133">MVTFTWRYCSQNNLNLSSIRLNSSKDLQSERTMQSFGDDTLLACIDIEKRHQTVQKQTEGKIQKLQEENVSDLGKYFKSSSLLSEFTNIQNNVDKPKSFDSGTKRIEGKKTLIRYFENDKILFSKANSKKNLSPAFSAPKENSFLLSQNKRNPYGTNNENVDTNLKEKHHLDITNSTKKCDKFNTRSFYKNKSPNNTQNATNSNDVIRSLSAVNSAYDEENSEFVILSPPIGTQDRCKLTLWGLPPNILQKYIARGVEQMFAWQMECLSNHLVMQERKNLVYSAPTSAGKTFVAEMLLIKTVLERKKKVIFILPFVSVVREKMYYFQDLLSDIGIKVHGFMGGNVPPGGFATTNIAVATIEKANSLVNRLMEENDLSSLGAVIIDELHLLGDPNRGYLLELLLTKLKYMTIHNNDVNIQLIGMSATLPNLPLLAKWLNAELYKTEFRPIPLNEYCKIGENIYDNKLNLVRKLTELQELRTDVDNILQLCIETISAGHSVLIFCPTKKWCEKLAEQIATAFFKLGCGDTELGEMLKREIDSTLIQETLEQLKRSPSGLDNVLKNTISFGTAFHHAGLTMDERDIIEGSFRTGSLRVLIATSTLSSGVNLPARRVIIRSPLFGGSPLNTLTYKQMIGRAGRMGKDSAGESILICKPNEHNAAASLLSAVLDPIESCLNDSTLLIRALLEAIASEVLYTNKDLELYINCTLLSFNEQSDIQTFSNEAIKFLLDNEFLLLQTTARESRWVATPLGKACLAASIPPREGLFLFEELQKARRCFVLDTELHVIYLVTPLSSGCQIGTVDWMMFHELWNTMSESERRVGKLVGVEERFVLSAIRGIVKFGKSLNIHRRFYSALALHDLVKEVPLHVVCKKYGCCRGVLQTLQQSAATYAGMVTQFCKQLGWDCMELLVSQFQTRLQFGVCRELLDLLRLPMLNGLRARSLYKQGIETVADLAIANELNVERALYNSLPFESEKECEGEYAFDVEKRNKMRTVFVTGRDGLTPQQAAILLVQEARMLIQNELGLEQMPWEQNEQSLQVNTYAKNVEDTSDRKEKIQSLDVTNSPEMRTSIIENSLYVKSPVNNENQKENNPKLDTRKESETNVSDKKEHIEMNSRHLNEASLLPKISEDDRNSSFLELSSLDMIANDEQLDVPKEKEIFSATDSSTKIKRNSKNSEQLNFIANDIPNKKLKISSINEKNNDKNLINKDKNISIISKDIKPSYSRSPSLFDDSLNLDTQMCDILEQNIIDVTHSTELDSKVLVSELNATNVLQKESTNSNICNMQLCDKNNAKSIDPANLQSKNSILSWGDDSWNNSEGLLKQIAQDQNVIQSKKEISNLKIRNIVNTNTSLTLKNTKTCTQSNKKCTIKTDIKKRTVVIKKKAPRKPKVSKEAEIDSPVANIIVFRKERKTSADSNKSDSDDFIVGSQHFESPLSSSKSRTRTTLEKIRKLRSQKLADEDTLTEINNRLLNSLIKEIPNDKIEDKIKEEEQEMRSKMKEISTQNPLFLASTDSVIYNSENETTYTLTRSTLKTKQHEIQLNNLDKNVKSKIENILPDNKQNLLNETIEWDTLNIVKVANNRATFNLFKREVLKKRNIALALHCDLYTDNTINIGSKIYASNAEGKRKSRKSGNYSHGNKEIRGIAISWESNIAYYISFSNSQESKVSGKEQMALLKELFYDTTLYIKCFAIKDIYKLLYQCCGITAKCRFLDPIIGHWLYTNSSESNFNEMVLQYFQQGNVIMKRIKSCYSVGPGMDVQNSLPGEFRSAAEAVLTWHIMDNIMNKLEELNPTLLYTFRDVEMRIMTILACMELSGIGINLKSLQELSSVVSNEMQSLEMKAYDLAGRKFNFSSSKEVGQVLGLYKDKKVSTSKTVLEKCDNPISTLVISWRKLSATRTKMIYPLLNLAQGDSRIRGSCISCTVTGRVSMHEPNLQNVPKDFSFADNNLVISVRMAFVPALGNIMLSADYCQLELRLLTHFSQDSVLCKIMKQPGDIFKNIAAKWNNVAEEQVTSEMRQRTKQLCYGMIYGMGVKSLAENLCISEPEAQEFLESFMSAYPGIYKWLNDVLEEAHHDGYVTTLLGRRRQLPDLNSTKSSVRAQAERQGVNTKVQGSAADIVKKAMISIEDKIRSHFPDSAIIFPEVHTPRKLRSNLQQRGGYLVLQLHDELLYEVNLADLKKVAVIIKESMENVCQLTVPLPVKIRIGPAWGDLNDYQC</sequence>
<dbReference type="InterPro" id="IPR002298">
    <property type="entry name" value="DNA_polymerase_A"/>
</dbReference>
<name>A0A151ID78_9HYME</name>
<comment type="subcellular location">
    <subcellularLocation>
        <location evidence="1">Nucleus</location>
    </subcellularLocation>
</comment>
<dbReference type="FunFam" id="3.40.50.300:FF:000885">
    <property type="entry name" value="DNA polymerase theta"/>
    <property type="match status" value="1"/>
</dbReference>
<keyword evidence="10" id="KW-0378">Hydrolase</keyword>
<feature type="compositionally biased region" description="Basic and acidic residues" evidence="7">
    <location>
        <begin position="1087"/>
        <end position="1109"/>
    </location>
</feature>
<dbReference type="InterPro" id="IPR043502">
    <property type="entry name" value="DNA/RNA_pol_sf"/>
</dbReference>
<dbReference type="GO" id="GO:0005524">
    <property type="term" value="F:ATP binding"/>
    <property type="evidence" value="ECO:0007669"/>
    <property type="project" value="UniProtKB-KW"/>
</dbReference>
<dbReference type="Gene3D" id="3.30.420.10">
    <property type="entry name" value="Ribonuclease H-like superfamily/Ribonuclease H"/>
    <property type="match status" value="1"/>
</dbReference>
<dbReference type="PRINTS" id="PR00868">
    <property type="entry name" value="DNAPOLI"/>
</dbReference>
<dbReference type="InterPro" id="IPR036397">
    <property type="entry name" value="RNaseH_sf"/>
</dbReference>
<dbReference type="CDD" id="cd18795">
    <property type="entry name" value="SF2_C_Ski2"/>
    <property type="match status" value="1"/>
</dbReference>
<keyword evidence="3" id="KW-0227">DNA damage</keyword>
<dbReference type="Pfam" id="PF21099">
    <property type="entry name" value="POLQ_helical"/>
    <property type="match status" value="1"/>
</dbReference>
<dbReference type="GO" id="GO:0004386">
    <property type="term" value="F:helicase activity"/>
    <property type="evidence" value="ECO:0007669"/>
    <property type="project" value="UniProtKB-KW"/>
</dbReference>
<dbReference type="InterPro" id="IPR048960">
    <property type="entry name" value="POLQ-like_helical"/>
</dbReference>
<dbReference type="Gene3D" id="1.20.1060.10">
    <property type="entry name" value="Taq DNA Polymerase, Chain T, domain 4"/>
    <property type="match status" value="1"/>
</dbReference>
<dbReference type="Pfam" id="PF20470">
    <property type="entry name" value="HTH_61"/>
    <property type="match status" value="1"/>
</dbReference>
<reference evidence="10 11" key="1">
    <citation type="submission" date="2016-03" db="EMBL/GenBank/DDBJ databases">
        <title>Cyphomyrmex costatus WGS genome.</title>
        <authorList>
            <person name="Nygaard S."/>
            <person name="Hu H."/>
            <person name="Boomsma J."/>
            <person name="Zhang G."/>
        </authorList>
    </citation>
    <scope>NUCLEOTIDE SEQUENCE [LARGE SCALE GENOMIC DNA]</scope>
    <source>
        <strain evidence="10">MS0001</strain>
        <tissue evidence="10">Whole body</tissue>
    </source>
</reference>
<organism evidence="10 11">
    <name type="scientific">Cyphomyrmex costatus</name>
    <dbReference type="NCBI Taxonomy" id="456900"/>
    <lineage>
        <taxon>Eukaryota</taxon>
        <taxon>Metazoa</taxon>
        <taxon>Ecdysozoa</taxon>
        <taxon>Arthropoda</taxon>
        <taxon>Hexapoda</taxon>
        <taxon>Insecta</taxon>
        <taxon>Pterygota</taxon>
        <taxon>Neoptera</taxon>
        <taxon>Endopterygota</taxon>
        <taxon>Hymenoptera</taxon>
        <taxon>Apocrita</taxon>
        <taxon>Aculeata</taxon>
        <taxon>Formicoidea</taxon>
        <taxon>Formicidae</taxon>
        <taxon>Myrmicinae</taxon>
        <taxon>Cyphomyrmex</taxon>
    </lineage>
</organism>
<dbReference type="SMART" id="SM00490">
    <property type="entry name" value="HELICc"/>
    <property type="match status" value="1"/>
</dbReference>
<dbReference type="SUPFAM" id="SSF56672">
    <property type="entry name" value="DNA/RNA polymerases"/>
    <property type="match status" value="1"/>
</dbReference>
<feature type="domain" description="Helicase C-terminal" evidence="9">
    <location>
        <begin position="484"/>
        <end position="686"/>
    </location>
</feature>
<keyword evidence="10" id="KW-0347">Helicase</keyword>
<evidence type="ECO:0000256" key="7">
    <source>
        <dbReference type="SAM" id="MobiDB-lite"/>
    </source>
</evidence>
<dbReference type="GO" id="GO:0097681">
    <property type="term" value="P:double-strand break repair via alternative nonhomologous end joining"/>
    <property type="evidence" value="ECO:0007669"/>
    <property type="project" value="TreeGrafter"/>
</dbReference>
<dbReference type="InterPro" id="IPR036390">
    <property type="entry name" value="WH_DNA-bd_sf"/>
</dbReference>
<dbReference type="STRING" id="456900.A0A151ID78"/>
<dbReference type="InterPro" id="IPR011545">
    <property type="entry name" value="DEAD/DEAH_box_helicase_dom"/>
</dbReference>
<keyword evidence="2" id="KW-0547">Nucleotide-binding</keyword>
<dbReference type="FunFam" id="3.40.50.300:FF:000813">
    <property type="entry name" value="helicase POLQ-like isoform X1"/>
    <property type="match status" value="1"/>
</dbReference>
<dbReference type="PROSITE" id="PS51192">
    <property type="entry name" value="HELICASE_ATP_BIND_1"/>
    <property type="match status" value="1"/>
</dbReference>
<dbReference type="SUPFAM" id="SSF52540">
    <property type="entry name" value="P-loop containing nucleoside triphosphate hydrolases"/>
    <property type="match status" value="1"/>
</dbReference>
<dbReference type="GO" id="GO:0042575">
    <property type="term" value="C:DNA polymerase complex"/>
    <property type="evidence" value="ECO:0007669"/>
    <property type="project" value="UniProtKB-ARBA"/>
</dbReference>
<dbReference type="InterPro" id="IPR014001">
    <property type="entry name" value="Helicase_ATP-bd"/>
</dbReference>
<evidence type="ECO:0000256" key="3">
    <source>
        <dbReference type="ARBA" id="ARBA00022763"/>
    </source>
</evidence>
<dbReference type="EMBL" id="KQ977985">
    <property type="protein sequence ID" value="KYM98348.1"/>
    <property type="molecule type" value="Genomic_DNA"/>
</dbReference>
<keyword evidence="6" id="KW-0539">Nucleus</keyword>
<dbReference type="PROSITE" id="PS51194">
    <property type="entry name" value="HELICASE_CTER"/>
    <property type="match status" value="1"/>
</dbReference>
<feature type="region of interest" description="Disordered" evidence="7">
    <location>
        <begin position="1082"/>
        <end position="1109"/>
    </location>
</feature>
<gene>
    <name evidence="10" type="ORF">ALC62_10958</name>
</gene>
<evidence type="ECO:0000256" key="4">
    <source>
        <dbReference type="ARBA" id="ARBA00022840"/>
    </source>
</evidence>
<dbReference type="CDD" id="cd08638">
    <property type="entry name" value="DNA_pol_A_theta"/>
    <property type="match status" value="1"/>
</dbReference>
<dbReference type="SUPFAM" id="SSF158702">
    <property type="entry name" value="Sec63 N-terminal domain-like"/>
    <property type="match status" value="1"/>
</dbReference>
<dbReference type="Gene3D" id="1.10.3380.20">
    <property type="match status" value="1"/>
</dbReference>
<dbReference type="GO" id="GO:0003677">
    <property type="term" value="F:DNA binding"/>
    <property type="evidence" value="ECO:0007669"/>
    <property type="project" value="InterPro"/>
</dbReference>
<dbReference type="InterPro" id="IPR012337">
    <property type="entry name" value="RNaseH-like_sf"/>
</dbReference>
<keyword evidence="4" id="KW-0067">ATP-binding</keyword>
<dbReference type="GO" id="GO:0003887">
    <property type="term" value="F:DNA-directed DNA polymerase activity"/>
    <property type="evidence" value="ECO:0007669"/>
    <property type="project" value="InterPro"/>
</dbReference>
<evidence type="ECO:0000256" key="1">
    <source>
        <dbReference type="ARBA" id="ARBA00004123"/>
    </source>
</evidence>
<dbReference type="Pfam" id="PF00476">
    <property type="entry name" value="DNA_pol_A"/>
    <property type="match status" value="1"/>
</dbReference>
<dbReference type="InterPro" id="IPR027417">
    <property type="entry name" value="P-loop_NTPase"/>
</dbReference>
<dbReference type="InterPro" id="IPR001650">
    <property type="entry name" value="Helicase_C-like"/>
</dbReference>
<dbReference type="SUPFAM" id="SSF53098">
    <property type="entry name" value="Ribonuclease H-like"/>
    <property type="match status" value="1"/>
</dbReference>
<keyword evidence="5" id="KW-0234">DNA repair</keyword>